<dbReference type="RefSeq" id="WP_147930387.1">
    <property type="nucleotide sequence ID" value="NZ_VOXD01000011.1"/>
</dbReference>
<name>A0A5C7FF46_9BACT</name>
<organism evidence="2 3">
    <name type="scientific">Neolewinella aurantiaca</name>
    <dbReference type="NCBI Taxonomy" id="2602767"/>
    <lineage>
        <taxon>Bacteria</taxon>
        <taxon>Pseudomonadati</taxon>
        <taxon>Bacteroidota</taxon>
        <taxon>Saprospiria</taxon>
        <taxon>Saprospirales</taxon>
        <taxon>Lewinellaceae</taxon>
        <taxon>Neolewinella</taxon>
    </lineage>
</organism>
<feature type="chain" id="PRO_5022845754" evidence="1">
    <location>
        <begin position="22"/>
        <end position="310"/>
    </location>
</feature>
<accession>A0A5C7FF46</accession>
<evidence type="ECO:0000256" key="1">
    <source>
        <dbReference type="SAM" id="SignalP"/>
    </source>
</evidence>
<protein>
    <submittedName>
        <fullName evidence="2">Uncharacterized protein</fullName>
    </submittedName>
</protein>
<proteinExistence type="predicted"/>
<dbReference type="Proteomes" id="UP000321907">
    <property type="component" value="Unassembled WGS sequence"/>
</dbReference>
<gene>
    <name evidence="2" type="ORF">FUA23_08900</name>
</gene>
<feature type="signal peptide" evidence="1">
    <location>
        <begin position="1"/>
        <end position="21"/>
    </location>
</feature>
<reference evidence="2 3" key="1">
    <citation type="submission" date="2019-08" db="EMBL/GenBank/DDBJ databases">
        <title>Lewinella sp. strain SSH13 Genome sequencing and assembly.</title>
        <authorList>
            <person name="Kim I."/>
        </authorList>
    </citation>
    <scope>NUCLEOTIDE SEQUENCE [LARGE SCALE GENOMIC DNA]</scope>
    <source>
        <strain evidence="2 3">SSH13</strain>
    </source>
</reference>
<keyword evidence="1" id="KW-0732">Signal</keyword>
<evidence type="ECO:0000313" key="2">
    <source>
        <dbReference type="EMBL" id="TXF89794.1"/>
    </source>
</evidence>
<dbReference type="EMBL" id="VOXD01000011">
    <property type="protein sequence ID" value="TXF89794.1"/>
    <property type="molecule type" value="Genomic_DNA"/>
</dbReference>
<keyword evidence="3" id="KW-1185">Reference proteome</keyword>
<dbReference type="AlphaFoldDB" id="A0A5C7FF46"/>
<dbReference type="OrthoDB" id="788168at2"/>
<comment type="caution">
    <text evidence="2">The sequence shown here is derived from an EMBL/GenBank/DDBJ whole genome shotgun (WGS) entry which is preliminary data.</text>
</comment>
<evidence type="ECO:0000313" key="3">
    <source>
        <dbReference type="Proteomes" id="UP000321907"/>
    </source>
</evidence>
<sequence>MKSLFSFFLSLLCTAALFSQAGPLSPADNSNLQKAESDLLQLSYIMHTDSSDEARFLACKSLIKDLVEALKTPNSFNFDFSGLEGVKVMMAPDSSFRFFTWELHVNRDEYRHYGAIQYNSSALKLMPLIDRGDQLRQNPETAITSNTDWLGYVIYNIIPGGTYQGKPYYFLFGYNRHAALSRQKVLDVFYLDPAGKPVFGLPVFAVYTPEGHLLEDHTRLVLEYSAEANVAMRFEPESKRIIYENLIIAQGPDGGPISLPDGSYHALEYGTDGRWHEISKVFNHKYEKAPVERVLPEEKKDIMGRPKGRL</sequence>